<proteinExistence type="predicted"/>
<dbReference type="AlphaFoldDB" id="A0A1Y1ZSS8"/>
<dbReference type="Proteomes" id="UP000193144">
    <property type="component" value="Unassembled WGS sequence"/>
</dbReference>
<dbReference type="PANTHER" id="PTHR47660:SF3">
    <property type="entry name" value="FINGER DOMAIN PROTEIN, PUTATIVE (AFU_ORTHOLOGUE AFUA_4G03310)-RELATED"/>
    <property type="match status" value="1"/>
</dbReference>
<dbReference type="InterPro" id="IPR001138">
    <property type="entry name" value="Zn2Cys6_DnaBD"/>
</dbReference>
<dbReference type="GO" id="GO:0000981">
    <property type="term" value="F:DNA-binding transcription factor activity, RNA polymerase II-specific"/>
    <property type="evidence" value="ECO:0007669"/>
    <property type="project" value="InterPro"/>
</dbReference>
<reference evidence="7 8" key="1">
    <citation type="submission" date="2016-07" db="EMBL/GenBank/DDBJ databases">
        <title>Pervasive Adenine N6-methylation of Active Genes in Fungi.</title>
        <authorList>
            <consortium name="DOE Joint Genome Institute"/>
            <person name="Mondo S.J."/>
            <person name="Dannebaum R.O."/>
            <person name="Kuo R.C."/>
            <person name="Labutti K."/>
            <person name="Haridas S."/>
            <person name="Kuo A."/>
            <person name="Salamov A."/>
            <person name="Ahrendt S.R."/>
            <person name="Lipzen A."/>
            <person name="Sullivan W."/>
            <person name="Andreopoulos W.B."/>
            <person name="Clum A."/>
            <person name="Lindquist E."/>
            <person name="Daum C."/>
            <person name="Ramamoorthy G.K."/>
            <person name="Gryganskyi A."/>
            <person name="Culley D."/>
            <person name="Magnuson J.K."/>
            <person name="James T.Y."/>
            <person name="O'Malley M.A."/>
            <person name="Stajich J.E."/>
            <person name="Spatafora J.W."/>
            <person name="Visel A."/>
            <person name="Grigoriev I.V."/>
        </authorList>
    </citation>
    <scope>NUCLEOTIDE SEQUENCE [LARGE SCALE GENOMIC DNA]</scope>
    <source>
        <strain evidence="7 8">CBS 115471</strain>
    </source>
</reference>
<keyword evidence="8" id="KW-1185">Reference proteome</keyword>
<evidence type="ECO:0000256" key="5">
    <source>
        <dbReference type="ARBA" id="ARBA00023242"/>
    </source>
</evidence>
<dbReference type="CDD" id="cd00067">
    <property type="entry name" value="GAL4"/>
    <property type="match status" value="1"/>
</dbReference>
<keyword evidence="2" id="KW-0862">Zinc</keyword>
<evidence type="ECO:0000259" key="6">
    <source>
        <dbReference type="PROSITE" id="PS50048"/>
    </source>
</evidence>
<evidence type="ECO:0000313" key="7">
    <source>
        <dbReference type="EMBL" id="ORY12875.1"/>
    </source>
</evidence>
<comment type="caution">
    <text evidence="7">The sequence shown here is derived from an EMBL/GenBank/DDBJ whole genome shotgun (WGS) entry which is preliminary data.</text>
</comment>
<dbReference type="Pfam" id="PF00172">
    <property type="entry name" value="Zn_clus"/>
    <property type="match status" value="1"/>
</dbReference>
<name>A0A1Y1ZSS8_9PLEO</name>
<evidence type="ECO:0000256" key="3">
    <source>
        <dbReference type="ARBA" id="ARBA00023015"/>
    </source>
</evidence>
<protein>
    <recommendedName>
        <fullName evidence="6">Zn(2)-C6 fungal-type domain-containing protein</fullName>
    </recommendedName>
</protein>
<dbReference type="GO" id="GO:0008270">
    <property type="term" value="F:zinc ion binding"/>
    <property type="evidence" value="ECO:0007669"/>
    <property type="project" value="InterPro"/>
</dbReference>
<evidence type="ECO:0000256" key="1">
    <source>
        <dbReference type="ARBA" id="ARBA00022723"/>
    </source>
</evidence>
<gene>
    <name evidence="7" type="ORF">BCR34DRAFT_286370</name>
</gene>
<keyword evidence="5" id="KW-0539">Nucleus</keyword>
<dbReference type="PANTHER" id="PTHR47660">
    <property type="entry name" value="TRANSCRIPTION FACTOR WITH C2H2 AND ZN(2)-CYS(6) DNA BINDING DOMAIN (EUROFUNG)-RELATED-RELATED"/>
    <property type="match status" value="1"/>
</dbReference>
<evidence type="ECO:0000313" key="8">
    <source>
        <dbReference type="Proteomes" id="UP000193144"/>
    </source>
</evidence>
<dbReference type="SUPFAM" id="SSF57701">
    <property type="entry name" value="Zn2/Cys6 DNA-binding domain"/>
    <property type="match status" value="1"/>
</dbReference>
<dbReference type="InterPro" id="IPR036864">
    <property type="entry name" value="Zn2-C6_fun-type_DNA-bd_sf"/>
</dbReference>
<organism evidence="7 8">
    <name type="scientific">Clohesyomyces aquaticus</name>
    <dbReference type="NCBI Taxonomy" id="1231657"/>
    <lineage>
        <taxon>Eukaryota</taxon>
        <taxon>Fungi</taxon>
        <taxon>Dikarya</taxon>
        <taxon>Ascomycota</taxon>
        <taxon>Pezizomycotina</taxon>
        <taxon>Dothideomycetes</taxon>
        <taxon>Pleosporomycetidae</taxon>
        <taxon>Pleosporales</taxon>
        <taxon>Lindgomycetaceae</taxon>
        <taxon>Clohesyomyces</taxon>
    </lineage>
</organism>
<evidence type="ECO:0000256" key="2">
    <source>
        <dbReference type="ARBA" id="ARBA00022833"/>
    </source>
</evidence>
<keyword evidence="4" id="KW-0804">Transcription</keyword>
<keyword evidence="1" id="KW-0479">Metal-binding</keyword>
<dbReference type="OrthoDB" id="5423818at2759"/>
<accession>A0A1Y1ZSS8</accession>
<dbReference type="SMART" id="SM00066">
    <property type="entry name" value="GAL4"/>
    <property type="match status" value="1"/>
</dbReference>
<dbReference type="EMBL" id="MCFA01000047">
    <property type="protein sequence ID" value="ORY12875.1"/>
    <property type="molecule type" value="Genomic_DNA"/>
</dbReference>
<dbReference type="PROSITE" id="PS50048">
    <property type="entry name" value="ZN2_CY6_FUNGAL_2"/>
    <property type="match status" value="1"/>
</dbReference>
<dbReference type="Gene3D" id="4.10.240.10">
    <property type="entry name" value="Zn(2)-C6 fungal-type DNA-binding domain"/>
    <property type="match status" value="1"/>
</dbReference>
<evidence type="ECO:0000256" key="4">
    <source>
        <dbReference type="ARBA" id="ARBA00023163"/>
    </source>
</evidence>
<feature type="domain" description="Zn(2)-C6 fungal-type" evidence="6">
    <location>
        <begin position="51"/>
        <end position="81"/>
    </location>
</feature>
<sequence length="497" mass="56502">MWKELRKRYIFHLRRTAKTRASLTRAAASHKRHGYYCRSKQTGPRSSRKRSCSHCVRAKLRCDSRFPSCSGCSSRQIQCQYDGEALQNLSAFATSMSQISQGNTVTRHDPATAAMNEMSGSIPDSVADNFWSDVLLDAEFLGLSDIPVDAHTDFAPATTETRELMAFQDTFQFAATDLQIQAPDPSSIISPTDLSVTLSDGLSTEEPSRPIAIRRMIRPESRSIALFLMNIIGSFPRMMLRKETFPPFIHPKCHWNLNSKEDELPEMLVNCMTLAEMFTVRTKKTSNLLWRTVRMEYERLWLEHERYSDNELLASVQALLIYAIMRFMDGHTDLENFDIPLLQSLNTISSALSLRIGGGEFKNSVEVEQQSWQDWIFQESRRRVVTVARIMNLAINLDHAISCEPLDGFCLAPLPAKKTLWEAADAKHWRAEFDTTLHAREIFGLSKLGKVLKLQQSRDQIIATPVEWEEWYATADGFGPVVMLASSLMCEVNQDRG</sequence>
<keyword evidence="3" id="KW-0805">Transcription regulation</keyword>